<proteinExistence type="predicted"/>
<dbReference type="AlphaFoldDB" id="A0A9P0P6Y0"/>
<name>A0A9P0P6Y0_ACAOB</name>
<sequence>MGLRYAVYLLIMWEPAKQPQPHDAAPRVEEPHLNAAQLVPATPHVREHRRTTDRHHEASRRVKKPPGANEDHNHDANYTAMYLIHKTLFVILLI</sequence>
<feature type="region of interest" description="Disordered" evidence="1">
    <location>
        <begin position="34"/>
        <end position="74"/>
    </location>
</feature>
<evidence type="ECO:0000313" key="3">
    <source>
        <dbReference type="Proteomes" id="UP001152888"/>
    </source>
</evidence>
<evidence type="ECO:0000313" key="2">
    <source>
        <dbReference type="EMBL" id="CAH1972742.1"/>
    </source>
</evidence>
<protein>
    <submittedName>
        <fullName evidence="2">Uncharacterized protein</fullName>
    </submittedName>
</protein>
<gene>
    <name evidence="2" type="ORF">ACAOBT_LOCUS10170</name>
</gene>
<comment type="caution">
    <text evidence="2">The sequence shown here is derived from an EMBL/GenBank/DDBJ whole genome shotgun (WGS) entry which is preliminary data.</text>
</comment>
<dbReference type="EMBL" id="CAKOFQ010006802">
    <property type="protein sequence ID" value="CAH1972742.1"/>
    <property type="molecule type" value="Genomic_DNA"/>
</dbReference>
<accession>A0A9P0P6Y0</accession>
<reference evidence="2" key="1">
    <citation type="submission" date="2022-03" db="EMBL/GenBank/DDBJ databases">
        <authorList>
            <person name="Sayadi A."/>
        </authorList>
    </citation>
    <scope>NUCLEOTIDE SEQUENCE</scope>
</reference>
<keyword evidence="3" id="KW-1185">Reference proteome</keyword>
<dbReference type="Proteomes" id="UP001152888">
    <property type="component" value="Unassembled WGS sequence"/>
</dbReference>
<organism evidence="2 3">
    <name type="scientific">Acanthoscelides obtectus</name>
    <name type="common">Bean weevil</name>
    <name type="synonym">Bruchus obtectus</name>
    <dbReference type="NCBI Taxonomy" id="200917"/>
    <lineage>
        <taxon>Eukaryota</taxon>
        <taxon>Metazoa</taxon>
        <taxon>Ecdysozoa</taxon>
        <taxon>Arthropoda</taxon>
        <taxon>Hexapoda</taxon>
        <taxon>Insecta</taxon>
        <taxon>Pterygota</taxon>
        <taxon>Neoptera</taxon>
        <taxon>Endopterygota</taxon>
        <taxon>Coleoptera</taxon>
        <taxon>Polyphaga</taxon>
        <taxon>Cucujiformia</taxon>
        <taxon>Chrysomeloidea</taxon>
        <taxon>Chrysomelidae</taxon>
        <taxon>Bruchinae</taxon>
        <taxon>Bruchini</taxon>
        <taxon>Acanthoscelides</taxon>
    </lineage>
</organism>
<evidence type="ECO:0000256" key="1">
    <source>
        <dbReference type="SAM" id="MobiDB-lite"/>
    </source>
</evidence>